<evidence type="ECO:0000313" key="6">
    <source>
        <dbReference type="EMBL" id="PZQ53388.1"/>
    </source>
</evidence>
<name>A0A2W5NLK0_9SPHN</name>
<dbReference type="Pfam" id="PF01381">
    <property type="entry name" value="HTH_3"/>
    <property type="match status" value="1"/>
</dbReference>
<evidence type="ECO:0000256" key="2">
    <source>
        <dbReference type="ARBA" id="ARBA00023015"/>
    </source>
</evidence>
<dbReference type="PANTHER" id="PTHR46797">
    <property type="entry name" value="HTH-TYPE TRANSCRIPTIONAL REGULATOR"/>
    <property type="match status" value="1"/>
</dbReference>
<keyword evidence="3" id="KW-0238">DNA-binding</keyword>
<dbReference type="GO" id="GO:0003677">
    <property type="term" value="F:DNA binding"/>
    <property type="evidence" value="ECO:0007669"/>
    <property type="project" value="UniProtKB-KW"/>
</dbReference>
<evidence type="ECO:0000256" key="3">
    <source>
        <dbReference type="ARBA" id="ARBA00023125"/>
    </source>
</evidence>
<organism evidence="6 7">
    <name type="scientific">Novosphingobium pentaromativorans</name>
    <dbReference type="NCBI Taxonomy" id="205844"/>
    <lineage>
        <taxon>Bacteria</taxon>
        <taxon>Pseudomonadati</taxon>
        <taxon>Pseudomonadota</taxon>
        <taxon>Alphaproteobacteria</taxon>
        <taxon>Sphingomonadales</taxon>
        <taxon>Sphingomonadaceae</taxon>
        <taxon>Novosphingobium</taxon>
    </lineage>
</organism>
<dbReference type="InterPro" id="IPR026281">
    <property type="entry name" value="HTH_RamB"/>
</dbReference>
<dbReference type="PROSITE" id="PS50943">
    <property type="entry name" value="HTH_CROC1"/>
    <property type="match status" value="1"/>
</dbReference>
<dbReference type="Pfam" id="PF09856">
    <property type="entry name" value="ScfRs"/>
    <property type="match status" value="1"/>
</dbReference>
<proteinExistence type="inferred from homology"/>
<gene>
    <name evidence="6" type="ORF">DI555_16330</name>
</gene>
<dbReference type="SMART" id="SM00530">
    <property type="entry name" value="HTH_XRE"/>
    <property type="match status" value="1"/>
</dbReference>
<dbReference type="InterPro" id="IPR018653">
    <property type="entry name" value="ScfR_C"/>
</dbReference>
<keyword evidence="4" id="KW-0804">Transcription</keyword>
<dbReference type="Gene3D" id="1.10.260.40">
    <property type="entry name" value="lambda repressor-like DNA-binding domains"/>
    <property type="match status" value="1"/>
</dbReference>
<dbReference type="Proteomes" id="UP000249082">
    <property type="component" value="Unassembled WGS sequence"/>
</dbReference>
<dbReference type="InterPro" id="IPR001387">
    <property type="entry name" value="Cro/C1-type_HTH"/>
</dbReference>
<dbReference type="GO" id="GO:0003700">
    <property type="term" value="F:DNA-binding transcription factor activity"/>
    <property type="evidence" value="ECO:0007669"/>
    <property type="project" value="TreeGrafter"/>
</dbReference>
<keyword evidence="2" id="KW-0805">Transcription regulation</keyword>
<dbReference type="EMBL" id="QFPX01000015">
    <property type="protein sequence ID" value="PZQ53388.1"/>
    <property type="molecule type" value="Genomic_DNA"/>
</dbReference>
<evidence type="ECO:0000313" key="7">
    <source>
        <dbReference type="Proteomes" id="UP000249082"/>
    </source>
</evidence>
<dbReference type="AlphaFoldDB" id="A0A2W5NLK0"/>
<evidence type="ECO:0000256" key="4">
    <source>
        <dbReference type="ARBA" id="ARBA00023163"/>
    </source>
</evidence>
<comment type="similarity">
    <text evidence="1">Belongs to the short-chain fatty acyl-CoA assimilation regulator (ScfR) family.</text>
</comment>
<dbReference type="InterPro" id="IPR010982">
    <property type="entry name" value="Lambda_DNA-bd_dom_sf"/>
</dbReference>
<dbReference type="GO" id="GO:0005829">
    <property type="term" value="C:cytosol"/>
    <property type="evidence" value="ECO:0007669"/>
    <property type="project" value="TreeGrafter"/>
</dbReference>
<dbReference type="InterPro" id="IPR050807">
    <property type="entry name" value="TransReg_Diox_bact_type"/>
</dbReference>
<dbReference type="CDD" id="cd00093">
    <property type="entry name" value="HTH_XRE"/>
    <property type="match status" value="1"/>
</dbReference>
<evidence type="ECO:0000256" key="1">
    <source>
        <dbReference type="ARBA" id="ARBA00007227"/>
    </source>
</evidence>
<dbReference type="PANTHER" id="PTHR46797:SF23">
    <property type="entry name" value="HTH-TYPE TRANSCRIPTIONAL REGULATOR SUTR"/>
    <property type="match status" value="1"/>
</dbReference>
<dbReference type="SUPFAM" id="SSF47413">
    <property type="entry name" value="lambda repressor-like DNA-binding domains"/>
    <property type="match status" value="1"/>
</dbReference>
<dbReference type="PIRSF" id="PIRSF019251">
    <property type="entry name" value="Rv0465c"/>
    <property type="match status" value="1"/>
</dbReference>
<comment type="caution">
    <text evidence="6">The sequence shown here is derived from an EMBL/GenBank/DDBJ whole genome shotgun (WGS) entry which is preliminary data.</text>
</comment>
<evidence type="ECO:0000259" key="5">
    <source>
        <dbReference type="PROSITE" id="PS50943"/>
    </source>
</evidence>
<dbReference type="InterPro" id="IPR010359">
    <property type="entry name" value="IrrE_HExxH"/>
</dbReference>
<reference evidence="6 7" key="1">
    <citation type="submission" date="2017-08" db="EMBL/GenBank/DDBJ databases">
        <title>Infants hospitalized years apart are colonized by the same room-sourced microbial strains.</title>
        <authorList>
            <person name="Brooks B."/>
            <person name="Olm M.R."/>
            <person name="Firek B.A."/>
            <person name="Baker R."/>
            <person name="Thomas B.C."/>
            <person name="Morowitz M.J."/>
            <person name="Banfield J.F."/>
        </authorList>
    </citation>
    <scope>NUCLEOTIDE SEQUENCE [LARGE SCALE GENOMIC DNA]</scope>
    <source>
        <strain evidence="6">S2_005_002_R2_33</strain>
    </source>
</reference>
<feature type="domain" description="HTH cro/C1-type" evidence="5">
    <location>
        <begin position="12"/>
        <end position="66"/>
    </location>
</feature>
<sequence length="469" mass="53643">MGIRRTFAGANLKSLRSSRNLRQSELAATLGISASYLSQLENDDRPLTLSLADRLRKAFPVEWQDIPIDRSAELLHTLEEAISDTAQPRKTVTANLSKLVEQFPEFAERFVELHRSHRADQQRLEMLDEALGADNIAGGRLPWEEVRDWFHNVNNYVDELDRHAEAFCATLSQKSETPSIDQMREWLKRRNITLQFERRGPVRRYDSATRTLIINSAQANDSVKFHISWHITTELFRKEINQIVENAELKSETARQLLAIGLGNYMAGALIMPYERFRRAAGEFRHDVDELRHLFGTTFEQVCHRLSTLQRPNARGTPMYFCRVDMAGNITKRHSATRLRFARFGGACPLWIVHEAVAVPDRIHVQLAEMPDGVRYVSIAKGLVKQTGSYARRERRFAVALGCEAAFASEFVYADELNLNCKQSVTPIGESCRICPRGDCDQRAFPPNDREITVDLSRREIVPYQISSR</sequence>
<protein>
    <submittedName>
        <fullName evidence="6">ImmA/IrrE family metallo-endopeptidase</fullName>
    </submittedName>
</protein>
<accession>A0A2W5NLK0</accession>
<dbReference type="Pfam" id="PF06114">
    <property type="entry name" value="Peptidase_M78"/>
    <property type="match status" value="1"/>
</dbReference>